<dbReference type="PANTHER" id="PTHR12558:SF47">
    <property type="entry name" value="LIPOPOLYSACCHARIDE ASSEMBLY PROTEIN B"/>
    <property type="match status" value="1"/>
</dbReference>
<evidence type="ECO:0008006" key="6">
    <source>
        <dbReference type="Google" id="ProtNLM"/>
    </source>
</evidence>
<name>A0AAE0WB35_9BIVA</name>
<feature type="transmembrane region" description="Helical" evidence="3">
    <location>
        <begin position="73"/>
        <end position="97"/>
    </location>
</feature>
<dbReference type="Pfam" id="PF13176">
    <property type="entry name" value="TPR_7"/>
    <property type="match status" value="1"/>
</dbReference>
<dbReference type="PROSITE" id="PS50293">
    <property type="entry name" value="TPR_REGION"/>
    <property type="match status" value="1"/>
</dbReference>
<sequence>MQIFPAADTVRVTLGLEDVNSVPDFHLRLGLCIIFACIRQKSALPVCVNQPQVLRGYLNKNLAARKYDGMSGLFRFFTLLMLFRFFTLLVLFAALLIRTLPLTAQAKLNTIQDIRIVSEGKNKDLILLKFTERPLFEVIAGFDKATMTVKLYGTQSALKNAVQRTAGIYTTGYEIKKISETEVWLVVRFNNTSLQFQNDITRIKDGYLGFEIIPAQSGIFRNLFYTLLKGKITKIKDAERLTFGFNALPNYTVREVELPYYRLEIEFPQTSSAVKQELEGYAPNIIRPVKFIEEDRTLKVILEPLRYGLNFKVIKDEVNKQIIIDYSDSPLKPVIDPGEQHRFQTQEYTQVPGNLDPERLERLKKDFIEAEILYRQNSYDRAAKEFDIIYRKTPDSPLGIRALFRKADSYYAKYLNSKQVNVRRPVIDDYLNAFNIAQNNKYNGIENQRALANIAETYRAFNYYEEALSFYEELRKYEGPYGVEALYYIGEIYYRKRQFDKSEMIFKEFLDRHTTSNLYANALYMQGDNYFQMKRYDKAAELFSRAQNINPDIPRSNPELLYDMAEVYLEAGYSERARSLYETLTDLYPDSPFINYISIRLGDYLRDNDQKQSAISVYSRVIDKLPHELGITARMRIANIWSEDVSPDNYDKAINFYDFVTERYANTLFSEEALFRTALTLGFQKRYDLSVKELEIFRDSYPFNAYVRSKEVDRRIIDVINTAQTDYYTEGKHIISAQMYTNYLKYLSPHKSNYNYIFGAVSSEKAGLFNSANSIYETVIDSKNDYNNDLLMYMIINNHLQQKNIQKAYQYINRLLDQYPQSIYYPLALKLKADTLFAQNQTEEALNIYNQVIDKYESSSNPLLFDPVNQSMYAVGEIYRETGRFDRAGQFYAKTLFNFKYPLNDKRVPDYIKNTAYRNGEMEYELNEEDDAKASLLKAIAYFPDYDRMPWAKYYLGQIYIREKQPDLALKTYRELNDLGKGNPSALWVGLAKEALAEAEERVKYNDYLKQSPSAAKSP</sequence>
<evidence type="ECO:0000256" key="1">
    <source>
        <dbReference type="ARBA" id="ARBA00022803"/>
    </source>
</evidence>
<reference evidence="4" key="2">
    <citation type="journal article" date="2021" name="Genome Biol. Evol.">
        <title>Developing a high-quality reference genome for a parasitic bivalve with doubly uniparental inheritance (Bivalvia: Unionida).</title>
        <authorList>
            <person name="Smith C.H."/>
        </authorList>
    </citation>
    <scope>NUCLEOTIDE SEQUENCE</scope>
    <source>
        <strain evidence="4">CHS0354</strain>
        <tissue evidence="4">Mantle</tissue>
    </source>
</reference>
<dbReference type="PROSITE" id="PS50005">
    <property type="entry name" value="TPR"/>
    <property type="match status" value="2"/>
</dbReference>
<dbReference type="EMBL" id="JAEAOA010001141">
    <property type="protein sequence ID" value="KAK3606930.1"/>
    <property type="molecule type" value="Genomic_DNA"/>
</dbReference>
<feature type="repeat" description="TPR" evidence="2">
    <location>
        <begin position="558"/>
        <end position="591"/>
    </location>
</feature>
<keyword evidence="3" id="KW-1133">Transmembrane helix</keyword>
<keyword evidence="3" id="KW-0812">Transmembrane</keyword>
<proteinExistence type="predicted"/>
<keyword evidence="5" id="KW-1185">Reference proteome</keyword>
<dbReference type="Pfam" id="PF13432">
    <property type="entry name" value="TPR_16"/>
    <property type="match status" value="1"/>
</dbReference>
<gene>
    <name evidence="4" type="ORF">CHS0354_018526</name>
</gene>
<accession>A0AAE0WB35</accession>
<dbReference type="InterPro" id="IPR011990">
    <property type="entry name" value="TPR-like_helical_dom_sf"/>
</dbReference>
<dbReference type="Pfam" id="PF14559">
    <property type="entry name" value="TPR_19"/>
    <property type="match status" value="1"/>
</dbReference>
<dbReference type="AlphaFoldDB" id="A0AAE0WB35"/>
<dbReference type="PANTHER" id="PTHR12558">
    <property type="entry name" value="CELL DIVISION CYCLE 16,23,27"/>
    <property type="match status" value="1"/>
</dbReference>
<reference evidence="4" key="1">
    <citation type="journal article" date="2021" name="Genome Biol. Evol.">
        <title>A High-Quality Reference Genome for a Parasitic Bivalve with Doubly Uniparental Inheritance (Bivalvia: Unionida).</title>
        <authorList>
            <person name="Smith C.H."/>
        </authorList>
    </citation>
    <scope>NUCLEOTIDE SEQUENCE</scope>
    <source>
        <strain evidence="4">CHS0354</strain>
    </source>
</reference>
<dbReference type="SUPFAM" id="SSF48452">
    <property type="entry name" value="TPR-like"/>
    <property type="match status" value="4"/>
</dbReference>
<keyword evidence="1 2" id="KW-0802">TPR repeat</keyword>
<keyword evidence="3" id="KW-0472">Membrane</keyword>
<dbReference type="InterPro" id="IPR019734">
    <property type="entry name" value="TPR_rpt"/>
</dbReference>
<evidence type="ECO:0000313" key="5">
    <source>
        <dbReference type="Proteomes" id="UP001195483"/>
    </source>
</evidence>
<dbReference type="Gene3D" id="1.25.40.10">
    <property type="entry name" value="Tetratricopeptide repeat domain"/>
    <property type="match status" value="4"/>
</dbReference>
<dbReference type="Pfam" id="PF13174">
    <property type="entry name" value="TPR_6"/>
    <property type="match status" value="2"/>
</dbReference>
<dbReference type="SMART" id="SM00028">
    <property type="entry name" value="TPR"/>
    <property type="match status" value="8"/>
</dbReference>
<evidence type="ECO:0000256" key="3">
    <source>
        <dbReference type="SAM" id="Phobius"/>
    </source>
</evidence>
<protein>
    <recommendedName>
        <fullName evidence="6">Tetratricopeptide repeat protein</fullName>
    </recommendedName>
</protein>
<comment type="caution">
    <text evidence="4">The sequence shown here is derived from an EMBL/GenBank/DDBJ whole genome shotgun (WGS) entry which is preliminary data.</text>
</comment>
<organism evidence="4 5">
    <name type="scientific">Potamilus streckersoni</name>
    <dbReference type="NCBI Taxonomy" id="2493646"/>
    <lineage>
        <taxon>Eukaryota</taxon>
        <taxon>Metazoa</taxon>
        <taxon>Spiralia</taxon>
        <taxon>Lophotrochozoa</taxon>
        <taxon>Mollusca</taxon>
        <taxon>Bivalvia</taxon>
        <taxon>Autobranchia</taxon>
        <taxon>Heteroconchia</taxon>
        <taxon>Palaeoheterodonta</taxon>
        <taxon>Unionida</taxon>
        <taxon>Unionoidea</taxon>
        <taxon>Unionidae</taxon>
        <taxon>Ambleminae</taxon>
        <taxon>Lampsilini</taxon>
        <taxon>Potamilus</taxon>
    </lineage>
</organism>
<evidence type="ECO:0000313" key="4">
    <source>
        <dbReference type="EMBL" id="KAK3606930.1"/>
    </source>
</evidence>
<evidence type="ECO:0000256" key="2">
    <source>
        <dbReference type="PROSITE-ProRule" id="PRU00339"/>
    </source>
</evidence>
<dbReference type="Proteomes" id="UP001195483">
    <property type="component" value="Unassembled WGS sequence"/>
</dbReference>
<reference evidence="4" key="3">
    <citation type="submission" date="2023-05" db="EMBL/GenBank/DDBJ databases">
        <authorList>
            <person name="Smith C.H."/>
        </authorList>
    </citation>
    <scope>NUCLEOTIDE SEQUENCE</scope>
    <source>
        <strain evidence="4">CHS0354</strain>
        <tissue evidence="4">Mantle</tissue>
    </source>
</reference>
<feature type="repeat" description="TPR" evidence="2">
    <location>
        <begin position="520"/>
        <end position="553"/>
    </location>
</feature>